<evidence type="ECO:0000259" key="7">
    <source>
        <dbReference type="PROSITE" id="PS50865"/>
    </source>
</evidence>
<dbReference type="GO" id="GO:0008270">
    <property type="term" value="F:zinc ion binding"/>
    <property type="evidence" value="ECO:0007669"/>
    <property type="project" value="UniProtKB-KW"/>
</dbReference>
<evidence type="ECO:0000256" key="4">
    <source>
        <dbReference type="PROSITE-ProRule" id="PRU00134"/>
    </source>
</evidence>
<accession>A0A813K1Q1</accession>
<evidence type="ECO:0000256" key="1">
    <source>
        <dbReference type="ARBA" id="ARBA00022723"/>
    </source>
</evidence>
<evidence type="ECO:0000313" key="9">
    <source>
        <dbReference type="Proteomes" id="UP000626109"/>
    </source>
</evidence>
<evidence type="ECO:0000256" key="6">
    <source>
        <dbReference type="SAM" id="SignalP"/>
    </source>
</evidence>
<dbReference type="GO" id="GO:0004402">
    <property type="term" value="F:histone acetyltransferase activity"/>
    <property type="evidence" value="ECO:0007669"/>
    <property type="project" value="TreeGrafter"/>
</dbReference>
<dbReference type="Gene3D" id="6.10.140.2220">
    <property type="match status" value="1"/>
</dbReference>
<keyword evidence="2 4" id="KW-0863">Zinc-finger</keyword>
<organism evidence="8 9">
    <name type="scientific">Polarella glacialis</name>
    <name type="common">Dinoflagellate</name>
    <dbReference type="NCBI Taxonomy" id="89957"/>
    <lineage>
        <taxon>Eukaryota</taxon>
        <taxon>Sar</taxon>
        <taxon>Alveolata</taxon>
        <taxon>Dinophyceae</taxon>
        <taxon>Suessiales</taxon>
        <taxon>Suessiaceae</taxon>
        <taxon>Polarella</taxon>
    </lineage>
</organism>
<feature type="compositionally biased region" description="Low complexity" evidence="5">
    <location>
        <begin position="67"/>
        <end position="96"/>
    </location>
</feature>
<feature type="domain" description="MYND-type" evidence="7">
    <location>
        <begin position="134"/>
        <end position="174"/>
    </location>
</feature>
<keyword evidence="6" id="KW-0732">Signal</keyword>
<feature type="chain" id="PRO_5032833653" description="MYND-type domain-containing protein" evidence="6">
    <location>
        <begin position="19"/>
        <end position="521"/>
    </location>
</feature>
<feature type="signal peptide" evidence="6">
    <location>
        <begin position="1"/>
        <end position="18"/>
    </location>
</feature>
<dbReference type="PROSITE" id="PS01360">
    <property type="entry name" value="ZF_MYND_1"/>
    <property type="match status" value="1"/>
</dbReference>
<dbReference type="Pfam" id="PF01753">
    <property type="entry name" value="zf-MYND"/>
    <property type="match status" value="1"/>
</dbReference>
<feature type="compositionally biased region" description="Low complexity" evidence="5">
    <location>
        <begin position="112"/>
        <end position="122"/>
    </location>
</feature>
<keyword evidence="3" id="KW-0862">Zinc</keyword>
<feature type="region of interest" description="Disordered" evidence="5">
    <location>
        <begin position="67"/>
        <end position="122"/>
    </location>
</feature>
<dbReference type="PANTHER" id="PTHR20916:SF12">
    <property type="entry name" value="ANCESTRAL COATOMER ELEMENT 1 SEC16_SEC31 DOMAIN-CONTAINING PROTEIN-RELATED"/>
    <property type="match status" value="1"/>
</dbReference>
<dbReference type="PROSITE" id="PS50865">
    <property type="entry name" value="ZF_MYND_2"/>
    <property type="match status" value="1"/>
</dbReference>
<dbReference type="Proteomes" id="UP000626109">
    <property type="component" value="Unassembled WGS sequence"/>
</dbReference>
<keyword evidence="1" id="KW-0479">Metal-binding</keyword>
<protein>
    <recommendedName>
        <fullName evidence="7">MYND-type domain-containing protein</fullName>
    </recommendedName>
</protein>
<proteinExistence type="predicted"/>
<evidence type="ECO:0000313" key="8">
    <source>
        <dbReference type="EMBL" id="CAE8694759.1"/>
    </source>
</evidence>
<gene>
    <name evidence="8" type="ORF">PGLA2088_LOCUS29001</name>
</gene>
<dbReference type="AlphaFoldDB" id="A0A813K1Q1"/>
<evidence type="ECO:0000256" key="2">
    <source>
        <dbReference type="ARBA" id="ARBA00022771"/>
    </source>
</evidence>
<dbReference type="SUPFAM" id="SSF144232">
    <property type="entry name" value="HIT/MYND zinc finger-like"/>
    <property type="match status" value="1"/>
</dbReference>
<reference evidence="8" key="1">
    <citation type="submission" date="2021-02" db="EMBL/GenBank/DDBJ databases">
        <authorList>
            <person name="Dougan E. K."/>
            <person name="Rhodes N."/>
            <person name="Thang M."/>
            <person name="Chan C."/>
        </authorList>
    </citation>
    <scope>NUCLEOTIDE SEQUENCE</scope>
</reference>
<name>A0A813K1Q1_POLGL</name>
<dbReference type="PANTHER" id="PTHR20916">
    <property type="entry name" value="CYSTEINE AND GLYCINE-RICH PROTEIN 2 BINDING PROTEIN"/>
    <property type="match status" value="1"/>
</dbReference>
<sequence length="521" mass="58143">MISSLYQLLLASSRGALAQILVQAFVRNIFDQVVPSMPLNYAKWDNLVDSDEDCVSSECRLWSDANNNNNNNYNNNNNNNNNNSSNNNNNKNSSSSDATGSVRLPHAGGSVDESQSQQDESTRSTQVQLTLMLCSFCGEGTHPTQLKSCSVCKCAKYCSKQCQVADWKIHKKHCSPRDANRTGKQLKGLFDVLQNCVDLPIFMIDTETKGSSSSGRTCSASRTRQSTSLESIVKSMRANHGQGITAMVFNTAEEFEDTCVQVSLATRSTRFEDGNWIVPHGVPIAAVSRFIPWPPNSDQASFGDEERKIVAQLMQVAAPRSETHFVLGLRVIAKEGVPHSGVFQYCCMSFARPKDLGPILGKRLGNVDASDASRELACKIESHDSFSKCRELLLRVQKMISKKCVFWLRNIVDPAQNGYLVKDLKTVKPRALKAVLQKVIQTSVTPTRICIAELAPVFLLPVCSLEQCTHLQEMYPSQLEMLELKTRLLEDTGLQRCYVFFLTYMHDDSDLYILTPFEFDR</sequence>
<dbReference type="EMBL" id="CAJNNW010028124">
    <property type="protein sequence ID" value="CAE8694759.1"/>
    <property type="molecule type" value="Genomic_DNA"/>
</dbReference>
<dbReference type="InterPro" id="IPR002893">
    <property type="entry name" value="Znf_MYND"/>
</dbReference>
<comment type="caution">
    <text evidence="8">The sequence shown here is derived from an EMBL/GenBank/DDBJ whole genome shotgun (WGS) entry which is preliminary data.</text>
</comment>
<evidence type="ECO:0000256" key="3">
    <source>
        <dbReference type="ARBA" id="ARBA00022833"/>
    </source>
</evidence>
<evidence type="ECO:0000256" key="5">
    <source>
        <dbReference type="SAM" id="MobiDB-lite"/>
    </source>
</evidence>